<dbReference type="PROSITE" id="PS52035">
    <property type="entry name" value="PEPTIDASE_M14"/>
    <property type="match status" value="1"/>
</dbReference>
<comment type="caution">
    <text evidence="9">The sequence shown here is derived from an EMBL/GenBank/DDBJ whole genome shotgun (WGS) entry which is preliminary data.</text>
</comment>
<evidence type="ECO:0000256" key="6">
    <source>
        <dbReference type="ARBA" id="ARBA00023049"/>
    </source>
</evidence>
<dbReference type="CDD" id="cd06905">
    <property type="entry name" value="M14-like"/>
    <property type="match status" value="1"/>
</dbReference>
<evidence type="ECO:0000256" key="5">
    <source>
        <dbReference type="ARBA" id="ARBA00022833"/>
    </source>
</evidence>
<dbReference type="GO" id="GO:0005615">
    <property type="term" value="C:extracellular space"/>
    <property type="evidence" value="ECO:0007669"/>
    <property type="project" value="TreeGrafter"/>
</dbReference>
<dbReference type="PRINTS" id="PR00765">
    <property type="entry name" value="CRBOXYPTASEA"/>
</dbReference>
<proteinExistence type="inferred from homology"/>
<keyword evidence="9" id="KW-0121">Carboxypeptidase</keyword>
<dbReference type="InterPro" id="IPR000834">
    <property type="entry name" value="Peptidase_M14"/>
</dbReference>
<dbReference type="PANTHER" id="PTHR11705:SF143">
    <property type="entry name" value="SLL0236 PROTEIN"/>
    <property type="match status" value="1"/>
</dbReference>
<feature type="active site" description="Proton donor/acceptor" evidence="7">
    <location>
        <position position="406"/>
    </location>
</feature>
<gene>
    <name evidence="9" type="ORF">LV84_00886</name>
</gene>
<organism evidence="9 10">
    <name type="scientific">Algoriphagus ratkowskyi</name>
    <dbReference type="NCBI Taxonomy" id="57028"/>
    <lineage>
        <taxon>Bacteria</taxon>
        <taxon>Pseudomonadati</taxon>
        <taxon>Bacteroidota</taxon>
        <taxon>Cytophagia</taxon>
        <taxon>Cytophagales</taxon>
        <taxon>Cyclobacteriaceae</taxon>
        <taxon>Algoriphagus</taxon>
    </lineage>
</organism>
<evidence type="ECO:0000256" key="1">
    <source>
        <dbReference type="ARBA" id="ARBA00001947"/>
    </source>
</evidence>
<dbReference type="SUPFAM" id="SSF53187">
    <property type="entry name" value="Zn-dependent exopeptidases"/>
    <property type="match status" value="1"/>
</dbReference>
<reference evidence="9 10" key="1">
    <citation type="submission" date="2018-06" db="EMBL/GenBank/DDBJ databases">
        <title>Genomic Encyclopedia of Archaeal and Bacterial Type Strains, Phase II (KMG-II): from individual species to whole genera.</title>
        <authorList>
            <person name="Goeker M."/>
        </authorList>
    </citation>
    <scope>NUCLEOTIDE SEQUENCE [LARGE SCALE GENOMIC DNA]</scope>
    <source>
        <strain evidence="9 10">DSM 22686</strain>
    </source>
</reference>
<keyword evidence="6" id="KW-0482">Metalloprotease</keyword>
<dbReference type="GO" id="GO:0006508">
    <property type="term" value="P:proteolysis"/>
    <property type="evidence" value="ECO:0007669"/>
    <property type="project" value="UniProtKB-KW"/>
</dbReference>
<dbReference type="Proteomes" id="UP000249115">
    <property type="component" value="Unassembled WGS sequence"/>
</dbReference>
<protein>
    <submittedName>
        <fullName evidence="9">Zinc carboxypeptidase</fullName>
    </submittedName>
</protein>
<keyword evidence="4" id="KW-0378">Hydrolase</keyword>
<feature type="domain" description="Peptidase M14" evidence="8">
    <location>
        <begin position="76"/>
        <end position="436"/>
    </location>
</feature>
<keyword evidence="3" id="KW-0645">Protease</keyword>
<dbReference type="GO" id="GO:0004181">
    <property type="term" value="F:metallocarboxypeptidase activity"/>
    <property type="evidence" value="ECO:0007669"/>
    <property type="project" value="InterPro"/>
</dbReference>
<name>A0A2W7RWW0_9BACT</name>
<evidence type="ECO:0000256" key="7">
    <source>
        <dbReference type="PROSITE-ProRule" id="PRU01379"/>
    </source>
</evidence>
<evidence type="ECO:0000256" key="2">
    <source>
        <dbReference type="ARBA" id="ARBA00005988"/>
    </source>
</evidence>
<dbReference type="SMART" id="SM00631">
    <property type="entry name" value="Zn_pept"/>
    <property type="match status" value="1"/>
</dbReference>
<evidence type="ECO:0000313" key="10">
    <source>
        <dbReference type="Proteomes" id="UP000249115"/>
    </source>
</evidence>
<comment type="cofactor">
    <cofactor evidence="1">
        <name>Zn(2+)</name>
        <dbReference type="ChEBI" id="CHEBI:29105"/>
    </cofactor>
</comment>
<dbReference type="AlphaFoldDB" id="A0A2W7RWW0"/>
<dbReference type="EMBL" id="QKZU01000003">
    <property type="protein sequence ID" value="PZX59677.1"/>
    <property type="molecule type" value="Genomic_DNA"/>
</dbReference>
<accession>A0A2W7RWW0</accession>
<comment type="similarity">
    <text evidence="2 7">Belongs to the peptidase M14 family.</text>
</comment>
<evidence type="ECO:0000313" key="9">
    <source>
        <dbReference type="EMBL" id="PZX59677.1"/>
    </source>
</evidence>
<dbReference type="Gene3D" id="3.40.630.10">
    <property type="entry name" value="Zn peptidases"/>
    <property type="match status" value="1"/>
</dbReference>
<sequence length="609" mass="68620">MKFSIETSLTQRIIFAIRDSIWPFEENYKHMKTTNIILALAVSVLSLVSYKADAQEKFFRAVGTPHNPKVAIAFNRYYTYEGLVDNMKKIAAAHPGLVKLESIGKSYEGRDMWTMTITDFSTGKDTEKPGMWIDGNIHSNEIQGGEFSLYGAWYLTEMFADNEFIKQLLKDKVFYITPTINPDARNNFFLEPNTANSPRSGMMILDSDGDGVAGEDGMDDLDGDGNITMMIRKSPTGRFIKDPQDPRKLIMVGSDKMGEYEMLGQEGTDGDGDGRVNDDGIGYYDPNRDWGWNWQPDYIQGGALRYPFTLPENRSIMEFVMKHPNIAGAQSFHNSGGMILRGPGAEEDISTYNREDIRIYDAIATKGAEMIPGYRYLTVYKDLYSVFGGELDWFYGVRGIFTYTNELMVPYLYFHKESQGRGQDELFKVDELLTMGDAFVNWSEFDHPQFGTVEIGGFKKNVGRAHPGFLLEQDAHRNIAFTIYHAYHTPKLSVLDVKEEDLGGGLKAITATIYNERLMPTHASQDLKYNIERPDYVSITGAKVVAGFVVDDEDFNKVTEQKNNPEKMHVANIPGMTGVKVKWIVSSGSNYSINVDSAKGGKASWKKEK</sequence>
<evidence type="ECO:0000259" key="8">
    <source>
        <dbReference type="PROSITE" id="PS52035"/>
    </source>
</evidence>
<evidence type="ECO:0000256" key="3">
    <source>
        <dbReference type="ARBA" id="ARBA00022670"/>
    </source>
</evidence>
<dbReference type="GO" id="GO:0008270">
    <property type="term" value="F:zinc ion binding"/>
    <property type="evidence" value="ECO:0007669"/>
    <property type="project" value="InterPro"/>
</dbReference>
<dbReference type="Pfam" id="PF00246">
    <property type="entry name" value="Peptidase_M14"/>
    <property type="match status" value="2"/>
</dbReference>
<evidence type="ECO:0000256" key="4">
    <source>
        <dbReference type="ARBA" id="ARBA00022801"/>
    </source>
</evidence>
<keyword evidence="5" id="KW-0862">Zinc</keyword>
<dbReference type="PANTHER" id="PTHR11705">
    <property type="entry name" value="PROTEASE FAMILY M14 CARBOXYPEPTIDASE A,B"/>
    <property type="match status" value="1"/>
</dbReference>